<dbReference type="AlphaFoldDB" id="A0A0F9Z3U3"/>
<name>A0A0F9Z3U3_9ZZZZ</name>
<reference evidence="1" key="1">
    <citation type="journal article" date="2015" name="Nature">
        <title>Complex archaea that bridge the gap between prokaryotes and eukaryotes.</title>
        <authorList>
            <person name="Spang A."/>
            <person name="Saw J.H."/>
            <person name="Jorgensen S.L."/>
            <person name="Zaremba-Niedzwiedzka K."/>
            <person name="Martijn J."/>
            <person name="Lind A.E."/>
            <person name="van Eijk R."/>
            <person name="Schleper C."/>
            <person name="Guy L."/>
            <person name="Ettema T.J."/>
        </authorList>
    </citation>
    <scope>NUCLEOTIDE SEQUENCE</scope>
</reference>
<protein>
    <submittedName>
        <fullName evidence="1">Uncharacterized protein</fullName>
    </submittedName>
</protein>
<organism evidence="1">
    <name type="scientific">marine sediment metagenome</name>
    <dbReference type="NCBI Taxonomy" id="412755"/>
    <lineage>
        <taxon>unclassified sequences</taxon>
        <taxon>metagenomes</taxon>
        <taxon>ecological metagenomes</taxon>
    </lineage>
</organism>
<sequence length="162" mass="17885">MPGKIFESQPIVVVICVLALSACSGGGSDDPRPLDNPAVYQHGESVFKTHSVEITLQAQERTEITAALDKDKVILYHWVTDGSPVYADFHGHEPDDDSYWLRYREDEAAISSSGSLVAPMSGQHGWYYRNDNDTPVVISLQLTGFFNEIIDTGILDTPEAQE</sequence>
<dbReference type="PROSITE" id="PS51257">
    <property type="entry name" value="PROKAR_LIPOPROTEIN"/>
    <property type="match status" value="1"/>
</dbReference>
<evidence type="ECO:0000313" key="1">
    <source>
        <dbReference type="EMBL" id="KKO11804.1"/>
    </source>
</evidence>
<comment type="caution">
    <text evidence="1">The sequence shown here is derived from an EMBL/GenBank/DDBJ whole genome shotgun (WGS) entry which is preliminary data.</text>
</comment>
<gene>
    <name evidence="1" type="ORF">LCGC14_0013080</name>
</gene>
<proteinExistence type="predicted"/>
<accession>A0A0F9Z3U3</accession>
<dbReference type="EMBL" id="LAZR01000002">
    <property type="protein sequence ID" value="KKO11804.1"/>
    <property type="molecule type" value="Genomic_DNA"/>
</dbReference>